<gene>
    <name evidence="1" type="ORF">PN838_10025</name>
</gene>
<proteinExistence type="predicted"/>
<dbReference type="RefSeq" id="WP_272180583.1">
    <property type="nucleotide sequence ID" value="NZ_JAQOMS010000002.1"/>
</dbReference>
<dbReference type="Proteomes" id="UP001528411">
    <property type="component" value="Unassembled WGS sequence"/>
</dbReference>
<evidence type="ECO:0000313" key="2">
    <source>
        <dbReference type="Proteomes" id="UP001528411"/>
    </source>
</evidence>
<reference evidence="1 2" key="1">
    <citation type="submission" date="2023-01" db="EMBL/GenBank/DDBJ databases">
        <title>Psychrosphaera sp. nov., isolated from marine algae.</title>
        <authorList>
            <person name="Bayburt H."/>
            <person name="Choi B.J."/>
            <person name="Kim J.M."/>
            <person name="Choi D.G."/>
            <person name="Jeon C.O."/>
        </authorList>
    </citation>
    <scope>NUCLEOTIDE SEQUENCE [LARGE SCALE GENOMIC DNA]</scope>
    <source>
        <strain evidence="1 2">G1-22</strain>
    </source>
</reference>
<name>A0ABT5FBX7_9GAMM</name>
<sequence length="70" mass="7895">MAVVSTADGDSSFNLDMLSVTHVGLGQELKTELRQLNMLGGNHLVLIDKSHVKWFNIYRNYFSRGLTKKV</sequence>
<comment type="caution">
    <text evidence="1">The sequence shown here is derived from an EMBL/GenBank/DDBJ whole genome shotgun (WGS) entry which is preliminary data.</text>
</comment>
<dbReference type="EMBL" id="JAQOMS010000002">
    <property type="protein sequence ID" value="MDC2889049.1"/>
    <property type="molecule type" value="Genomic_DNA"/>
</dbReference>
<accession>A0ABT5FBX7</accession>
<keyword evidence="2" id="KW-1185">Reference proteome</keyword>
<organism evidence="1 2">
    <name type="scientific">Psychrosphaera algicola</name>
    <dbReference type="NCBI Taxonomy" id="3023714"/>
    <lineage>
        <taxon>Bacteria</taxon>
        <taxon>Pseudomonadati</taxon>
        <taxon>Pseudomonadota</taxon>
        <taxon>Gammaproteobacteria</taxon>
        <taxon>Alteromonadales</taxon>
        <taxon>Pseudoalteromonadaceae</taxon>
        <taxon>Psychrosphaera</taxon>
    </lineage>
</organism>
<evidence type="ECO:0000313" key="1">
    <source>
        <dbReference type="EMBL" id="MDC2889049.1"/>
    </source>
</evidence>
<protein>
    <submittedName>
        <fullName evidence="1">Uncharacterized protein</fullName>
    </submittedName>
</protein>